<gene>
    <name evidence="2" type="ORF">HYQ45_010345</name>
</gene>
<evidence type="ECO:0000313" key="3">
    <source>
        <dbReference type="Proteomes" id="UP000689129"/>
    </source>
</evidence>
<feature type="domain" description="Asl1-like glycosyl hydrolase catalytic" evidence="1">
    <location>
        <begin position="38"/>
        <end position="154"/>
    </location>
</feature>
<name>A0A8I2ZIA2_VERLO</name>
<dbReference type="GO" id="GO:0071966">
    <property type="term" value="P:fungal-type cell wall polysaccharide metabolic process"/>
    <property type="evidence" value="ECO:0007669"/>
    <property type="project" value="TreeGrafter"/>
</dbReference>
<accession>A0A8I2ZIA2</accession>
<dbReference type="OrthoDB" id="43654at2759"/>
<dbReference type="PANTHER" id="PTHR34154:SF13">
    <property type="entry name" value="ASL1-LIKE GLYCOSYL HYDROLASE CATALYTIC DOMAIN-CONTAINING PROTEIN"/>
    <property type="match status" value="1"/>
</dbReference>
<evidence type="ECO:0000313" key="2">
    <source>
        <dbReference type="EMBL" id="KAG7130935.1"/>
    </source>
</evidence>
<dbReference type="PANTHER" id="PTHR34154">
    <property type="entry name" value="ALKALI-SENSITIVE LINKAGE PROTEIN 1"/>
    <property type="match status" value="1"/>
</dbReference>
<dbReference type="GO" id="GO:0009277">
    <property type="term" value="C:fungal-type cell wall"/>
    <property type="evidence" value="ECO:0007669"/>
    <property type="project" value="TreeGrafter"/>
</dbReference>
<dbReference type="AlphaFoldDB" id="A0A8I2ZIA2"/>
<sequence>MTQDRGAVRRQATTPRQCHETQVLGYEVSRSHRKRWRGLAYNAAELVRYFFTGGNTCASFSWAYNWDSRDNGLVEEGLEFVPMLRGPIEDPTRRWRANAEDMLAKGSAHILSFNECDIASQYNTSSAEAAHAHVEFMNLFSPRVRIGSPAVFNGNVAGEGPGLAPGAGFRICGGRPVWLTEFALAPLSPDDEDAVEWLREVLPLLEGMEHLEQ</sequence>
<dbReference type="InterPro" id="IPR053183">
    <property type="entry name" value="ASL1"/>
</dbReference>
<organism evidence="2 3">
    <name type="scientific">Verticillium longisporum</name>
    <name type="common">Verticillium dahliae var. longisporum</name>
    <dbReference type="NCBI Taxonomy" id="100787"/>
    <lineage>
        <taxon>Eukaryota</taxon>
        <taxon>Fungi</taxon>
        <taxon>Dikarya</taxon>
        <taxon>Ascomycota</taxon>
        <taxon>Pezizomycotina</taxon>
        <taxon>Sordariomycetes</taxon>
        <taxon>Hypocreomycetidae</taxon>
        <taxon>Glomerellales</taxon>
        <taxon>Plectosphaerellaceae</taxon>
        <taxon>Verticillium</taxon>
    </lineage>
</organism>
<evidence type="ECO:0000259" key="1">
    <source>
        <dbReference type="Pfam" id="PF11790"/>
    </source>
</evidence>
<dbReference type="InterPro" id="IPR024655">
    <property type="entry name" value="Asl1_glyco_hydro_catalytic"/>
</dbReference>
<dbReference type="Proteomes" id="UP000689129">
    <property type="component" value="Unassembled WGS sequence"/>
</dbReference>
<comment type="caution">
    <text evidence="2">The sequence shown here is derived from an EMBL/GenBank/DDBJ whole genome shotgun (WGS) entry which is preliminary data.</text>
</comment>
<protein>
    <recommendedName>
        <fullName evidence="1">Asl1-like glycosyl hydrolase catalytic domain-containing protein</fullName>
    </recommendedName>
</protein>
<reference evidence="2" key="1">
    <citation type="journal article" date="2021" name="Mol. Plant Pathol.">
        <title>A 20-kb lineage-specific genomic region tames virulence in pathogenic amphidiploid Verticillium longisporum.</title>
        <authorList>
            <person name="Harting R."/>
            <person name="Starke J."/>
            <person name="Kusch H."/>
            <person name="Poggeler S."/>
            <person name="Maurus I."/>
            <person name="Schluter R."/>
            <person name="Landesfeind M."/>
            <person name="Bulla I."/>
            <person name="Nowrousian M."/>
            <person name="de Jonge R."/>
            <person name="Stahlhut G."/>
            <person name="Hoff K.J."/>
            <person name="Asshauer K.P."/>
            <person name="Thurmer A."/>
            <person name="Stanke M."/>
            <person name="Daniel R."/>
            <person name="Morgenstern B."/>
            <person name="Thomma B.P.H.J."/>
            <person name="Kronstad J.W."/>
            <person name="Braus-Stromeyer S.A."/>
            <person name="Braus G.H."/>
        </authorList>
    </citation>
    <scope>NUCLEOTIDE SEQUENCE</scope>
    <source>
        <strain evidence="2">Vl32</strain>
    </source>
</reference>
<dbReference type="EMBL" id="JAEMWZ010000217">
    <property type="protein sequence ID" value="KAG7130935.1"/>
    <property type="molecule type" value="Genomic_DNA"/>
</dbReference>
<proteinExistence type="predicted"/>
<dbReference type="Pfam" id="PF11790">
    <property type="entry name" value="Glyco_hydro_cc"/>
    <property type="match status" value="1"/>
</dbReference>